<dbReference type="InterPro" id="IPR045864">
    <property type="entry name" value="aa-tRNA-synth_II/BPL/LPL"/>
</dbReference>
<dbReference type="Proteomes" id="UP000076408">
    <property type="component" value="Unassembled WGS sequence"/>
</dbReference>
<dbReference type="Pfam" id="PF21948">
    <property type="entry name" value="LplA-B_cat"/>
    <property type="match status" value="1"/>
</dbReference>
<comment type="pathway">
    <text evidence="2">Protein modification; protein lipoylation via endogenous pathway; protein N(6)-(lipoyl)lysine from octanoyl-[acyl-carrier-protein]: step 1/2.</text>
</comment>
<keyword evidence="6" id="KW-0808">Transferase</keyword>
<dbReference type="HAMAP" id="MF_00013">
    <property type="entry name" value="LipB"/>
    <property type="match status" value="1"/>
</dbReference>
<evidence type="ECO:0000256" key="17">
    <source>
        <dbReference type="ARBA" id="ARBA00042761"/>
    </source>
</evidence>
<dbReference type="PANTHER" id="PTHR10993:SF7">
    <property type="entry name" value="LIPOYLTRANSFERASE 2, MITOCHONDRIAL-RELATED"/>
    <property type="match status" value="1"/>
</dbReference>
<dbReference type="EC" id="2.3.1.181" evidence="4"/>
<dbReference type="STRING" id="30069.A0A182YMY0"/>
<evidence type="ECO:0000256" key="13">
    <source>
        <dbReference type="ARBA" id="ARBA00030797"/>
    </source>
</evidence>
<dbReference type="Gene3D" id="3.30.930.10">
    <property type="entry name" value="Bira Bifunctional Protein, Domain 2"/>
    <property type="match status" value="1"/>
</dbReference>
<dbReference type="CDD" id="cd06141">
    <property type="entry name" value="WRN_exo"/>
    <property type="match status" value="1"/>
</dbReference>
<organism evidence="19 20">
    <name type="scientific">Anopheles stephensi</name>
    <name type="common">Indo-Pakistan malaria mosquito</name>
    <dbReference type="NCBI Taxonomy" id="30069"/>
    <lineage>
        <taxon>Eukaryota</taxon>
        <taxon>Metazoa</taxon>
        <taxon>Ecdysozoa</taxon>
        <taxon>Arthropoda</taxon>
        <taxon>Hexapoda</taxon>
        <taxon>Insecta</taxon>
        <taxon>Pterygota</taxon>
        <taxon>Neoptera</taxon>
        <taxon>Endopterygota</taxon>
        <taxon>Diptera</taxon>
        <taxon>Nematocera</taxon>
        <taxon>Culicoidea</taxon>
        <taxon>Culicidae</taxon>
        <taxon>Anophelinae</taxon>
        <taxon>Anopheles</taxon>
    </lineage>
</organism>
<dbReference type="SMART" id="SM00474">
    <property type="entry name" value="35EXOc"/>
    <property type="match status" value="1"/>
</dbReference>
<evidence type="ECO:0000256" key="8">
    <source>
        <dbReference type="ARBA" id="ARBA00022723"/>
    </source>
</evidence>
<dbReference type="NCBIfam" id="TIGR00214">
    <property type="entry name" value="lipB"/>
    <property type="match status" value="1"/>
</dbReference>
<keyword evidence="9" id="KW-0378">Hydrolase</keyword>
<dbReference type="GO" id="GO:0033819">
    <property type="term" value="F:lipoyl(octanoyl) transferase activity"/>
    <property type="evidence" value="ECO:0007669"/>
    <property type="project" value="UniProtKB-EC"/>
</dbReference>
<dbReference type="UniPathway" id="UPA00538">
    <property type="reaction ID" value="UER00592"/>
</dbReference>
<dbReference type="InterPro" id="IPR004143">
    <property type="entry name" value="BPL_LPL_catalytic"/>
</dbReference>
<dbReference type="GO" id="GO:0046872">
    <property type="term" value="F:metal ion binding"/>
    <property type="evidence" value="ECO:0007669"/>
    <property type="project" value="UniProtKB-KW"/>
</dbReference>
<evidence type="ECO:0000256" key="18">
    <source>
        <dbReference type="ARBA" id="ARBA00045901"/>
    </source>
</evidence>
<dbReference type="AlphaFoldDB" id="A0A182YMY0"/>
<dbReference type="FunFam" id="3.30.420.10:FF:000104">
    <property type="entry name" value="Werner Syndrome-like exonuclease"/>
    <property type="match status" value="1"/>
</dbReference>
<evidence type="ECO:0000256" key="10">
    <source>
        <dbReference type="ARBA" id="ARBA00022842"/>
    </source>
</evidence>
<evidence type="ECO:0000256" key="4">
    <source>
        <dbReference type="ARBA" id="ARBA00012334"/>
    </source>
</evidence>
<evidence type="ECO:0000313" key="20">
    <source>
        <dbReference type="Proteomes" id="UP000076408"/>
    </source>
</evidence>
<dbReference type="GO" id="GO:0003676">
    <property type="term" value="F:nucleic acid binding"/>
    <property type="evidence" value="ECO:0007669"/>
    <property type="project" value="InterPro"/>
</dbReference>
<reference evidence="19" key="2">
    <citation type="submission" date="2020-05" db="UniProtKB">
        <authorList>
            <consortium name="EnsemblMetazoa"/>
        </authorList>
    </citation>
    <scope>IDENTIFICATION</scope>
    <source>
        <strain evidence="19">Indian</strain>
    </source>
</reference>
<dbReference type="VEuPathDB" id="VectorBase:ASTEI09816"/>
<keyword evidence="11" id="KW-0539">Nucleus</keyword>
<keyword evidence="20" id="KW-1185">Reference proteome</keyword>
<evidence type="ECO:0000256" key="16">
    <source>
        <dbReference type="ARBA" id="ARBA00040531"/>
    </source>
</evidence>
<dbReference type="InterPro" id="IPR036397">
    <property type="entry name" value="RNaseH_sf"/>
</dbReference>
<dbReference type="NCBIfam" id="NF010925">
    <property type="entry name" value="PRK14345.1"/>
    <property type="match status" value="1"/>
</dbReference>
<evidence type="ECO:0000256" key="15">
    <source>
        <dbReference type="ARBA" id="ARBA00037949"/>
    </source>
</evidence>
<dbReference type="InterPro" id="IPR002562">
    <property type="entry name" value="3'-5'_exonuclease_dom"/>
</dbReference>
<dbReference type="GO" id="GO:0009249">
    <property type="term" value="P:protein lipoylation"/>
    <property type="evidence" value="ECO:0007669"/>
    <property type="project" value="InterPro"/>
</dbReference>
<comment type="similarity">
    <text evidence="3">Belongs to the LipB family.</text>
</comment>
<dbReference type="VEuPathDB" id="VectorBase:ASTE007723"/>
<evidence type="ECO:0000256" key="9">
    <source>
        <dbReference type="ARBA" id="ARBA00022839"/>
    </source>
</evidence>
<comment type="function">
    <text evidence="18">Has exonuclease activity on both single-stranded and duplex templates bearing overhangs, but not blunt ended duplex DNA, and cleaves in a 3'-5' direction. Essential for the formation of DNA replication focal centers. Has an important role in maintaining genome stability.</text>
</comment>
<dbReference type="PANTHER" id="PTHR10993">
    <property type="entry name" value="OCTANOYLTRANSFERASE"/>
    <property type="match status" value="1"/>
</dbReference>
<dbReference type="GO" id="GO:0006139">
    <property type="term" value="P:nucleobase-containing compound metabolic process"/>
    <property type="evidence" value="ECO:0007669"/>
    <property type="project" value="InterPro"/>
</dbReference>
<proteinExistence type="inferred from homology"/>
<keyword evidence="10" id="KW-0460">Magnesium</keyword>
<dbReference type="EnsemblMetazoa" id="ASTEI09816-RA">
    <property type="protein sequence ID" value="ASTEI09816-PA"/>
    <property type="gene ID" value="ASTEI09816"/>
</dbReference>
<comment type="subcellular location">
    <subcellularLocation>
        <location evidence="1">Mitochondrion</location>
    </subcellularLocation>
</comment>
<dbReference type="FunFam" id="3.30.930.10:FF:000035">
    <property type="entry name" value="Putative lipoyltransferase 2, mitochondrial"/>
    <property type="match status" value="1"/>
</dbReference>
<dbReference type="CDD" id="cd16444">
    <property type="entry name" value="LipB"/>
    <property type="match status" value="1"/>
</dbReference>
<dbReference type="Pfam" id="PF01612">
    <property type="entry name" value="DNA_pol_A_exo1"/>
    <property type="match status" value="1"/>
</dbReference>
<keyword evidence="5" id="KW-0597">Phosphoprotein</keyword>
<accession>A0A182YMY0</accession>
<dbReference type="VEuPathDB" id="VectorBase:ASTEI20_031440"/>
<comment type="similarity">
    <text evidence="15">Belongs to the WRNexo family.</text>
</comment>
<reference evidence="20" key="1">
    <citation type="journal article" date="2014" name="Genome Biol.">
        <title>Genome analysis of a major urban malaria vector mosquito, Anopheles stephensi.</title>
        <authorList>
            <person name="Jiang X."/>
            <person name="Peery A."/>
            <person name="Hall A.B."/>
            <person name="Sharma A."/>
            <person name="Chen X.G."/>
            <person name="Waterhouse R.M."/>
            <person name="Komissarov A."/>
            <person name="Riehle M.M."/>
            <person name="Shouche Y."/>
            <person name="Sharakhova M.V."/>
            <person name="Lawson D."/>
            <person name="Pakpour N."/>
            <person name="Arensburger P."/>
            <person name="Davidson V.L."/>
            <person name="Eiglmeier K."/>
            <person name="Emrich S."/>
            <person name="George P."/>
            <person name="Kennedy R.C."/>
            <person name="Mane S.P."/>
            <person name="Maslen G."/>
            <person name="Oringanje C."/>
            <person name="Qi Y."/>
            <person name="Settlage R."/>
            <person name="Tojo M."/>
            <person name="Tubio J.M."/>
            <person name="Unger M.F."/>
            <person name="Wang B."/>
            <person name="Vernick K.D."/>
            <person name="Ribeiro J.M."/>
            <person name="James A.A."/>
            <person name="Michel K."/>
            <person name="Riehle M.A."/>
            <person name="Luckhart S."/>
            <person name="Sharakhov I.V."/>
            <person name="Tu Z."/>
        </authorList>
    </citation>
    <scope>NUCLEOTIDE SEQUENCE [LARGE SCALE GENOMIC DNA]</scope>
    <source>
        <strain evidence="20">Indian</strain>
    </source>
</reference>
<dbReference type="InterPro" id="IPR020605">
    <property type="entry name" value="Octanoyltransferase_CS"/>
</dbReference>
<evidence type="ECO:0000256" key="7">
    <source>
        <dbReference type="ARBA" id="ARBA00022722"/>
    </source>
</evidence>
<dbReference type="GO" id="GO:0008408">
    <property type="term" value="F:3'-5' exonuclease activity"/>
    <property type="evidence" value="ECO:0007669"/>
    <property type="project" value="InterPro"/>
</dbReference>
<evidence type="ECO:0000256" key="6">
    <source>
        <dbReference type="ARBA" id="ARBA00022679"/>
    </source>
</evidence>
<evidence type="ECO:0000256" key="5">
    <source>
        <dbReference type="ARBA" id="ARBA00022553"/>
    </source>
</evidence>
<keyword evidence="12" id="KW-0012">Acyltransferase</keyword>
<evidence type="ECO:0000256" key="3">
    <source>
        <dbReference type="ARBA" id="ARBA00007907"/>
    </source>
</evidence>
<evidence type="ECO:0000313" key="19">
    <source>
        <dbReference type="EnsemblMetazoa" id="ASTEI09816-PA"/>
    </source>
</evidence>
<dbReference type="VEuPathDB" id="VectorBase:ASTEI20_042809"/>
<evidence type="ECO:0000256" key="14">
    <source>
        <dbReference type="ARBA" id="ARBA00033331"/>
    </source>
</evidence>
<dbReference type="InterPro" id="IPR012337">
    <property type="entry name" value="RNaseH-like_sf"/>
</dbReference>
<dbReference type="Gene3D" id="3.30.420.10">
    <property type="entry name" value="Ribonuclease H-like superfamily/Ribonuclease H"/>
    <property type="match status" value="1"/>
</dbReference>
<keyword evidence="8" id="KW-0479">Metal-binding</keyword>
<dbReference type="PROSITE" id="PS01313">
    <property type="entry name" value="LIPB"/>
    <property type="match status" value="1"/>
</dbReference>
<dbReference type="SUPFAM" id="SSF53098">
    <property type="entry name" value="Ribonuclease H-like"/>
    <property type="match status" value="1"/>
</dbReference>
<dbReference type="PROSITE" id="PS51733">
    <property type="entry name" value="BPL_LPL_CATALYTIC"/>
    <property type="match status" value="1"/>
</dbReference>
<keyword evidence="9" id="KW-0269">Exonuclease</keyword>
<protein>
    <recommendedName>
        <fullName evidence="16">3'-5' exonuclease</fullName>
        <ecNumber evidence="4">2.3.1.181</ecNumber>
    </recommendedName>
    <alternativeName>
        <fullName evidence="13">Lipoate-protein ligase B</fullName>
    </alternativeName>
    <alternativeName>
        <fullName evidence="14">Lipoyl/octanoyl transferase</fullName>
    </alternativeName>
    <alternativeName>
        <fullName evidence="17">Werner Syndrome-like exonuclease</fullName>
    </alternativeName>
</protein>
<evidence type="ECO:0000256" key="1">
    <source>
        <dbReference type="ARBA" id="ARBA00004173"/>
    </source>
</evidence>
<evidence type="ECO:0000256" key="12">
    <source>
        <dbReference type="ARBA" id="ARBA00023315"/>
    </source>
</evidence>
<keyword evidence="7" id="KW-0540">Nuclease</keyword>
<dbReference type="GO" id="GO:0005739">
    <property type="term" value="C:mitochondrion"/>
    <property type="evidence" value="ECO:0007669"/>
    <property type="project" value="UniProtKB-SubCell"/>
</dbReference>
<evidence type="ECO:0000256" key="11">
    <source>
        <dbReference type="ARBA" id="ARBA00023242"/>
    </source>
</evidence>
<sequence length="541" mass="61506">MSKRKLPLWACSAVKHEPAEDGGSTVKPDAPIVDMKQGVPTSVKNEDAPKRRLRSNYVFPAEETKKPDTKVEYLPFIEYTGAIEYYTTLQDMAFRCDQLMQEITQQLQSTDQDIPIAFDLEWPFSFKTGPGRTALMQLCVKTDCCLLLQISCLKRLPAALTQLLYHPRVVLHGVNIKNDFRKLARDFPEVDADRLIARCVELGQWYNRLNGSTGLWSLARLVEQLLRLRMNKSKQVRMSKWDVLPLSEDQKLYAAIDVYIGQKLYLNLAEKQRQQENVNNCVPEANIDTKICLKCNTANPIMSRLVHVLRAGRLPYQQALKLQQTIANRLLQQAKHPQDSVAPTSPYCNVLILTEHEPVYTIGIRTKGYDETEEHRLRALGADFVRTNRGGLITFHGPGQLVAYPILDLKRFQPSVRWYVCHLERTVIELCRRYGLRAQTTADTGVWIEDRKICAMGIHASRYVTTHGLALNCDIDLGWFRHIVPCGLVGKSVTSLAQELNRPELGVASVTEEFLDCFRHTLECDLLPLGGESQKELMDGI</sequence>
<evidence type="ECO:0000256" key="2">
    <source>
        <dbReference type="ARBA" id="ARBA00004821"/>
    </source>
</evidence>
<dbReference type="InterPro" id="IPR000544">
    <property type="entry name" value="Octanoyltransferase"/>
</dbReference>
<name>A0A182YMY0_ANOST</name>
<dbReference type="SUPFAM" id="SSF55681">
    <property type="entry name" value="Class II aaRS and biotin synthetases"/>
    <property type="match status" value="1"/>
</dbReference>